<evidence type="ECO:0000313" key="1">
    <source>
        <dbReference type="EMBL" id="KAG8197029.1"/>
    </source>
</evidence>
<proteinExistence type="predicted"/>
<dbReference type="Proteomes" id="UP000827092">
    <property type="component" value="Unassembled WGS sequence"/>
</dbReference>
<dbReference type="AlphaFoldDB" id="A0AAV6VK85"/>
<sequence length="78" mass="8502">MGIKVRAKCNAGALVIKIMRPHFSALARAYGDLRDSESSGRGCLYIVLLNSSPVTLLSPQLSPNSTCIASEFWDNELF</sequence>
<dbReference type="EMBL" id="JAFNEN010000059">
    <property type="protein sequence ID" value="KAG8197029.1"/>
    <property type="molecule type" value="Genomic_DNA"/>
</dbReference>
<name>A0AAV6VK85_9ARAC</name>
<organism evidence="1 2">
    <name type="scientific">Oedothorax gibbosus</name>
    <dbReference type="NCBI Taxonomy" id="931172"/>
    <lineage>
        <taxon>Eukaryota</taxon>
        <taxon>Metazoa</taxon>
        <taxon>Ecdysozoa</taxon>
        <taxon>Arthropoda</taxon>
        <taxon>Chelicerata</taxon>
        <taxon>Arachnida</taxon>
        <taxon>Araneae</taxon>
        <taxon>Araneomorphae</taxon>
        <taxon>Entelegynae</taxon>
        <taxon>Araneoidea</taxon>
        <taxon>Linyphiidae</taxon>
        <taxon>Erigoninae</taxon>
        <taxon>Oedothorax</taxon>
    </lineage>
</organism>
<reference evidence="1 2" key="1">
    <citation type="journal article" date="2022" name="Nat. Ecol. Evol.">
        <title>A masculinizing supergene underlies an exaggerated male reproductive morph in a spider.</title>
        <authorList>
            <person name="Hendrickx F."/>
            <person name="De Corte Z."/>
            <person name="Sonet G."/>
            <person name="Van Belleghem S.M."/>
            <person name="Kostlbacher S."/>
            <person name="Vangestel C."/>
        </authorList>
    </citation>
    <scope>NUCLEOTIDE SEQUENCE [LARGE SCALE GENOMIC DNA]</scope>
    <source>
        <strain evidence="1">W744_W776</strain>
    </source>
</reference>
<evidence type="ECO:0000313" key="2">
    <source>
        <dbReference type="Proteomes" id="UP000827092"/>
    </source>
</evidence>
<gene>
    <name evidence="1" type="ORF">JTE90_004299</name>
</gene>
<keyword evidence="2" id="KW-1185">Reference proteome</keyword>
<protein>
    <submittedName>
        <fullName evidence="1">Uncharacterized protein</fullName>
    </submittedName>
</protein>
<comment type="caution">
    <text evidence="1">The sequence shown here is derived from an EMBL/GenBank/DDBJ whole genome shotgun (WGS) entry which is preliminary data.</text>
</comment>
<accession>A0AAV6VK85</accession>